<sequence length="136" mass="15412">METKTTIIDKLAWLEIVDGKILVARSKGKDTFYIPGGKREPGESDDEALMREIEEELSVALLPNSLEYYGTFEAQAHGKPEGVVVQMTCYWGKYQGKIEPASEIEEIRWLNFADKQLVSRVDRLIFDDLLSKGLLS</sequence>
<organism evidence="4 5">
    <name type="scientific">Roseivirga thermotolerans</name>
    <dbReference type="NCBI Taxonomy" id="1758176"/>
    <lineage>
        <taxon>Bacteria</taxon>
        <taxon>Pseudomonadati</taxon>
        <taxon>Bacteroidota</taxon>
        <taxon>Cytophagia</taxon>
        <taxon>Cytophagales</taxon>
        <taxon>Roseivirgaceae</taxon>
        <taxon>Roseivirga</taxon>
    </lineage>
</organism>
<dbReference type="SUPFAM" id="SSF55811">
    <property type="entry name" value="Nudix"/>
    <property type="match status" value="1"/>
</dbReference>
<dbReference type="Pfam" id="PF00293">
    <property type="entry name" value="NUDIX"/>
    <property type="match status" value="1"/>
</dbReference>
<accession>A0ABQ3I2G1</accession>
<protein>
    <submittedName>
        <fullName evidence="4">DNA mismatch repair protein MutT</fullName>
    </submittedName>
</protein>
<dbReference type="InterPro" id="IPR000086">
    <property type="entry name" value="NUDIX_hydrolase_dom"/>
</dbReference>
<dbReference type="PANTHER" id="PTHR43046">
    <property type="entry name" value="GDP-MANNOSE MANNOSYL HYDROLASE"/>
    <property type="match status" value="1"/>
</dbReference>
<evidence type="ECO:0000313" key="5">
    <source>
        <dbReference type="Proteomes" id="UP000658258"/>
    </source>
</evidence>
<dbReference type="CDD" id="cd04690">
    <property type="entry name" value="NUDIX_Hydrolase"/>
    <property type="match status" value="1"/>
</dbReference>
<dbReference type="Proteomes" id="UP000658258">
    <property type="component" value="Unassembled WGS sequence"/>
</dbReference>
<dbReference type="InterPro" id="IPR015797">
    <property type="entry name" value="NUDIX_hydrolase-like_dom_sf"/>
</dbReference>
<dbReference type="Gene3D" id="3.90.79.10">
    <property type="entry name" value="Nucleoside Triphosphate Pyrophosphohydrolase"/>
    <property type="match status" value="1"/>
</dbReference>
<keyword evidence="2" id="KW-0378">Hydrolase</keyword>
<dbReference type="PANTHER" id="PTHR43046:SF2">
    <property type="entry name" value="8-OXO-DGTP DIPHOSPHATASE-RELATED"/>
    <property type="match status" value="1"/>
</dbReference>
<dbReference type="PROSITE" id="PS51462">
    <property type="entry name" value="NUDIX"/>
    <property type="match status" value="1"/>
</dbReference>
<proteinExistence type="predicted"/>
<evidence type="ECO:0000313" key="4">
    <source>
        <dbReference type="EMBL" id="GHE51833.1"/>
    </source>
</evidence>
<keyword evidence="5" id="KW-1185">Reference proteome</keyword>
<feature type="domain" description="Nudix hydrolase" evidence="3">
    <location>
        <begin position="1"/>
        <end position="131"/>
    </location>
</feature>
<evidence type="ECO:0000256" key="2">
    <source>
        <dbReference type="ARBA" id="ARBA00022801"/>
    </source>
</evidence>
<gene>
    <name evidence="4" type="ORF">GCM10011340_02550</name>
</gene>
<dbReference type="RefSeq" id="WP_189628375.1">
    <property type="nucleotide sequence ID" value="NZ_BNAG01000001.1"/>
</dbReference>
<evidence type="ECO:0000259" key="3">
    <source>
        <dbReference type="PROSITE" id="PS51462"/>
    </source>
</evidence>
<comment type="cofactor">
    <cofactor evidence="1">
        <name>Mg(2+)</name>
        <dbReference type="ChEBI" id="CHEBI:18420"/>
    </cofactor>
</comment>
<reference evidence="5" key="1">
    <citation type="journal article" date="2019" name="Int. J. Syst. Evol. Microbiol.">
        <title>The Global Catalogue of Microorganisms (GCM) 10K type strain sequencing project: providing services to taxonomists for standard genome sequencing and annotation.</title>
        <authorList>
            <consortium name="The Broad Institute Genomics Platform"/>
            <consortium name="The Broad Institute Genome Sequencing Center for Infectious Disease"/>
            <person name="Wu L."/>
            <person name="Ma J."/>
        </authorList>
    </citation>
    <scope>NUCLEOTIDE SEQUENCE [LARGE SCALE GENOMIC DNA]</scope>
    <source>
        <strain evidence="5">CGMCC 1.15111</strain>
    </source>
</reference>
<comment type="caution">
    <text evidence="4">The sequence shown here is derived from an EMBL/GenBank/DDBJ whole genome shotgun (WGS) entry which is preliminary data.</text>
</comment>
<name>A0ABQ3I2G1_9BACT</name>
<evidence type="ECO:0000256" key="1">
    <source>
        <dbReference type="ARBA" id="ARBA00001946"/>
    </source>
</evidence>
<dbReference type="EMBL" id="BNAG01000001">
    <property type="protein sequence ID" value="GHE51833.1"/>
    <property type="molecule type" value="Genomic_DNA"/>
</dbReference>